<keyword evidence="2 5" id="KW-0808">Transferase</keyword>
<dbReference type="OrthoDB" id="4470569at2"/>
<evidence type="ECO:0000313" key="5">
    <source>
        <dbReference type="EMBL" id="TSH92022.1"/>
    </source>
</evidence>
<dbReference type="EMBL" id="VLTJ01000031">
    <property type="protein sequence ID" value="TSH92022.1"/>
    <property type="molecule type" value="Genomic_DNA"/>
</dbReference>
<dbReference type="Gene3D" id="3.40.47.10">
    <property type="match status" value="1"/>
</dbReference>
<dbReference type="GO" id="GO:0016746">
    <property type="term" value="F:acyltransferase activity"/>
    <property type="evidence" value="ECO:0007669"/>
    <property type="project" value="UniProtKB-KW"/>
</dbReference>
<evidence type="ECO:0000256" key="3">
    <source>
        <dbReference type="ARBA" id="ARBA00023315"/>
    </source>
</evidence>
<feature type="region of interest" description="Disordered" evidence="4">
    <location>
        <begin position="136"/>
        <end position="157"/>
    </location>
</feature>
<proteinExistence type="inferred from homology"/>
<dbReference type="SUPFAM" id="SSF53901">
    <property type="entry name" value="Thiolase-like"/>
    <property type="match status" value="2"/>
</dbReference>
<accession>A0A556AGM0</accession>
<gene>
    <name evidence="5" type="ORF">FOZ76_17455</name>
</gene>
<dbReference type="Proteomes" id="UP000318405">
    <property type="component" value="Unassembled WGS sequence"/>
</dbReference>
<dbReference type="RefSeq" id="WP_143949572.1">
    <property type="nucleotide sequence ID" value="NZ_BAABMB010000001.1"/>
</dbReference>
<protein>
    <submittedName>
        <fullName evidence="5">Acetyl-CoA acetyltransferase</fullName>
    </submittedName>
</protein>
<dbReference type="PANTHER" id="PTHR18919:SF139">
    <property type="entry name" value="THIOLASE-LIKE PROTEIN TYPE 1 ADDITIONAL C-TERMINAL DOMAIN-CONTAINING PROTEIN"/>
    <property type="match status" value="1"/>
</dbReference>
<dbReference type="Gene3D" id="2.40.50.840">
    <property type="match status" value="1"/>
</dbReference>
<sequence>MKTATTQRTAAEHTDQQPVLVGVGTATQRAAVLEQSAEPLDLMLQAVRRAGSDSGAPALLAQVQRIAVPQGRWRYRNPAGEIARNLGCVDATSILAGVGVLQQSLISDACQRIAAGEIDAALIAGADAGHRILTAKRQGLRAPERQQEDDPHEHLRPEEPLLHPAELRAGIRLPVALYALIESACRARDHVGLREHRQRLADRYARFSEIAAANPAAWRRARVEAAAIRDASDANPMQAFPYTRRHCSSWNVDQAGALLLCSAAKARALGIPAHRWIHPWAAAECNHMVPVSARSDLSANPGARSAAQVLLRSAGLAASEVDLLDLYSCFPIAVQAHAEALGITHGRDLTVTGGMPFAGGPFNNYVLQATCRMAELLRQGAGRTGLVSSVSGILTKHAFGLWASRPALQGFSRHDVSAQTAKAGPDKTVLSTYEGTGRIAGYTIIHESHAPPRALVLADTPGGDRVLAWNADAATIDRMRTMEHCGVSITMTGDTFTPI</sequence>
<evidence type="ECO:0000256" key="2">
    <source>
        <dbReference type="ARBA" id="ARBA00022679"/>
    </source>
</evidence>
<dbReference type="AlphaFoldDB" id="A0A556AGM0"/>
<comment type="caution">
    <text evidence="5">The sequence shown here is derived from an EMBL/GenBank/DDBJ whole genome shotgun (WGS) entry which is preliminary data.</text>
</comment>
<dbReference type="PANTHER" id="PTHR18919">
    <property type="entry name" value="ACETYL-COA C-ACYLTRANSFERASE"/>
    <property type="match status" value="1"/>
</dbReference>
<evidence type="ECO:0000256" key="4">
    <source>
        <dbReference type="SAM" id="MobiDB-lite"/>
    </source>
</evidence>
<organism evidence="5 6">
    <name type="scientific">Verticiella sediminum</name>
    <dbReference type="NCBI Taxonomy" id="1247510"/>
    <lineage>
        <taxon>Bacteria</taxon>
        <taxon>Pseudomonadati</taxon>
        <taxon>Pseudomonadota</taxon>
        <taxon>Betaproteobacteria</taxon>
        <taxon>Burkholderiales</taxon>
        <taxon>Alcaligenaceae</taxon>
        <taxon>Verticiella</taxon>
    </lineage>
</organism>
<name>A0A556AGM0_9BURK</name>
<keyword evidence="3" id="KW-0012">Acyltransferase</keyword>
<comment type="similarity">
    <text evidence="1">Belongs to the thiolase-like superfamily. Thiolase family.</text>
</comment>
<dbReference type="InterPro" id="IPR016039">
    <property type="entry name" value="Thiolase-like"/>
</dbReference>
<evidence type="ECO:0000256" key="1">
    <source>
        <dbReference type="ARBA" id="ARBA00010982"/>
    </source>
</evidence>
<reference evidence="5 6" key="1">
    <citation type="submission" date="2019-07" db="EMBL/GenBank/DDBJ databases">
        <title>Qingshengfaniella alkalisoli gen. nov., sp. nov., isolated from saline soil.</title>
        <authorList>
            <person name="Xu L."/>
            <person name="Huang X.-X."/>
            <person name="Sun J.-Q."/>
        </authorList>
    </citation>
    <scope>NUCLEOTIDE SEQUENCE [LARGE SCALE GENOMIC DNA]</scope>
    <source>
        <strain evidence="5 6">DSM 27279</strain>
    </source>
</reference>
<evidence type="ECO:0000313" key="6">
    <source>
        <dbReference type="Proteomes" id="UP000318405"/>
    </source>
</evidence>
<keyword evidence="6" id="KW-1185">Reference proteome</keyword>
<feature type="compositionally biased region" description="Basic and acidic residues" evidence="4">
    <location>
        <begin position="142"/>
        <end position="157"/>
    </location>
</feature>